<dbReference type="Pfam" id="PF22640">
    <property type="entry name" value="ManC_GMP_beta-helix"/>
    <property type="match status" value="1"/>
</dbReference>
<keyword evidence="12" id="KW-0413">Isomerase</keyword>
<dbReference type="SUPFAM" id="SSF51182">
    <property type="entry name" value="RmlC-like cupins"/>
    <property type="match status" value="1"/>
</dbReference>
<dbReference type="AlphaFoldDB" id="A0A0G0ZGQ2"/>
<dbReference type="EC" id="2.7.7.13" evidence="2"/>
<evidence type="ECO:0000259" key="11">
    <source>
        <dbReference type="Pfam" id="PF22640"/>
    </source>
</evidence>
<reference evidence="12 13" key="1">
    <citation type="journal article" date="2015" name="Nature">
        <title>rRNA introns, odd ribosomes, and small enigmatic genomes across a large radiation of phyla.</title>
        <authorList>
            <person name="Brown C.T."/>
            <person name="Hug L.A."/>
            <person name="Thomas B.C."/>
            <person name="Sharon I."/>
            <person name="Castelle C.J."/>
            <person name="Singh A."/>
            <person name="Wilkins M.J."/>
            <person name="Williams K.H."/>
            <person name="Banfield J.F."/>
        </authorList>
    </citation>
    <scope>NUCLEOTIDE SEQUENCE [LARGE SCALE GENOMIC DNA]</scope>
</reference>
<dbReference type="InterPro" id="IPR051161">
    <property type="entry name" value="Mannose-6P_isomerase_type2"/>
</dbReference>
<feature type="domain" description="MannoseP isomerase/GMP-like beta-helix" evidence="11">
    <location>
        <begin position="297"/>
        <end position="343"/>
    </location>
</feature>
<dbReference type="NCBIfam" id="TIGR01479">
    <property type="entry name" value="GMP_PMI"/>
    <property type="match status" value="1"/>
</dbReference>
<comment type="catalytic activity">
    <reaction evidence="7">
        <text>alpha-D-mannose 1-phosphate + GTP + H(+) = GDP-alpha-D-mannose + diphosphate</text>
        <dbReference type="Rhea" id="RHEA:15229"/>
        <dbReference type="ChEBI" id="CHEBI:15378"/>
        <dbReference type="ChEBI" id="CHEBI:33019"/>
        <dbReference type="ChEBI" id="CHEBI:37565"/>
        <dbReference type="ChEBI" id="CHEBI:57527"/>
        <dbReference type="ChEBI" id="CHEBI:58409"/>
        <dbReference type="EC" id="2.7.7.13"/>
    </reaction>
</comment>
<evidence type="ECO:0000256" key="8">
    <source>
        <dbReference type="RuleBase" id="RU004190"/>
    </source>
</evidence>
<dbReference type="InterPro" id="IPR001538">
    <property type="entry name" value="Man6P_isomerase-2_C"/>
</dbReference>
<dbReference type="GO" id="GO:0016853">
    <property type="term" value="F:isomerase activity"/>
    <property type="evidence" value="ECO:0007669"/>
    <property type="project" value="UniProtKB-KW"/>
</dbReference>
<dbReference type="EMBL" id="LCDG01000004">
    <property type="protein sequence ID" value="KKS47940.1"/>
    <property type="molecule type" value="Genomic_DNA"/>
</dbReference>
<dbReference type="FunFam" id="3.90.550.10:FF:000046">
    <property type="entry name" value="Mannose-1-phosphate guanylyltransferase (GDP)"/>
    <property type="match status" value="1"/>
</dbReference>
<feature type="domain" description="Nucleotidyl transferase" evidence="9">
    <location>
        <begin position="12"/>
        <end position="286"/>
    </location>
</feature>
<dbReference type="Pfam" id="PF00483">
    <property type="entry name" value="NTP_transferase"/>
    <property type="match status" value="1"/>
</dbReference>
<evidence type="ECO:0000256" key="4">
    <source>
        <dbReference type="ARBA" id="ARBA00022695"/>
    </source>
</evidence>
<dbReference type="InterPro" id="IPR029044">
    <property type="entry name" value="Nucleotide-diphossugar_trans"/>
</dbReference>
<dbReference type="InterPro" id="IPR049577">
    <property type="entry name" value="GMPP_N"/>
</dbReference>
<dbReference type="PATRIC" id="fig|1618756.3.peg.365"/>
<dbReference type="PANTHER" id="PTHR46390:SF1">
    <property type="entry name" value="MANNOSE-1-PHOSPHATE GUANYLYLTRANSFERASE"/>
    <property type="match status" value="1"/>
</dbReference>
<dbReference type="CDD" id="cd02509">
    <property type="entry name" value="GDP-M1P_Guanylyltransferase"/>
    <property type="match status" value="1"/>
</dbReference>
<dbReference type="Gene3D" id="2.60.120.10">
    <property type="entry name" value="Jelly Rolls"/>
    <property type="match status" value="1"/>
</dbReference>
<name>A0A0G0ZGQ2_9BACT</name>
<dbReference type="InterPro" id="IPR054566">
    <property type="entry name" value="ManC/GMP-like_b-helix"/>
</dbReference>
<dbReference type="InterPro" id="IPR006375">
    <property type="entry name" value="Man1P_GuaTrfase/Man6P_Isoase"/>
</dbReference>
<dbReference type="GO" id="GO:0004475">
    <property type="term" value="F:mannose-1-phosphate guanylyltransferase (GTP) activity"/>
    <property type="evidence" value="ECO:0007669"/>
    <property type="project" value="UniProtKB-EC"/>
</dbReference>
<evidence type="ECO:0000259" key="9">
    <source>
        <dbReference type="Pfam" id="PF00483"/>
    </source>
</evidence>
<dbReference type="GO" id="GO:0009298">
    <property type="term" value="P:GDP-mannose biosynthetic process"/>
    <property type="evidence" value="ECO:0007669"/>
    <property type="project" value="TreeGrafter"/>
</dbReference>
<accession>A0A0G0ZGQ2</accession>
<evidence type="ECO:0000256" key="7">
    <source>
        <dbReference type="ARBA" id="ARBA00047343"/>
    </source>
</evidence>
<evidence type="ECO:0000256" key="1">
    <source>
        <dbReference type="ARBA" id="ARBA00006115"/>
    </source>
</evidence>
<evidence type="ECO:0000256" key="5">
    <source>
        <dbReference type="ARBA" id="ARBA00022741"/>
    </source>
</evidence>
<dbReference type="InterPro" id="IPR011051">
    <property type="entry name" value="RmlC_Cupin_sf"/>
</dbReference>
<dbReference type="Gene3D" id="3.90.550.10">
    <property type="entry name" value="Spore Coat Polysaccharide Biosynthesis Protein SpsA, Chain A"/>
    <property type="match status" value="1"/>
</dbReference>
<dbReference type="InterPro" id="IPR005835">
    <property type="entry name" value="NTP_transferase_dom"/>
</dbReference>
<dbReference type="Pfam" id="PF01050">
    <property type="entry name" value="MannoseP_isomer"/>
    <property type="match status" value="1"/>
</dbReference>
<gene>
    <name evidence="12" type="ORF">UV12_C0004G0048</name>
</gene>
<evidence type="ECO:0000313" key="12">
    <source>
        <dbReference type="EMBL" id="KKS47940.1"/>
    </source>
</evidence>
<keyword evidence="5" id="KW-0547">Nucleotide-binding</keyword>
<dbReference type="STRING" id="1618756.UV12_C0004G0048"/>
<comment type="similarity">
    <text evidence="1 8">Belongs to the mannose-6-phosphate isomerase type 2 family.</text>
</comment>
<dbReference type="GO" id="GO:0000271">
    <property type="term" value="P:polysaccharide biosynthetic process"/>
    <property type="evidence" value="ECO:0007669"/>
    <property type="project" value="InterPro"/>
</dbReference>
<dbReference type="FunFam" id="2.60.120.10:FF:000032">
    <property type="entry name" value="Mannose-1-phosphate guanylyltransferase/mannose-6-phosphate isomerase"/>
    <property type="match status" value="1"/>
</dbReference>
<proteinExistence type="inferred from homology"/>
<sequence length="472" mass="53598">MKKQPNNKHQYAVILAGGSGTRLWPISREMYPKQLLALTGNKTLIQETFSRIEKIVPKENIYIVTNKQFSIDILLQLKSTGFSHEQLIIEIAQKNTAPAIALASEVIYEKDKDALMLVCPADHLIANDLEFKKSVVGAFARATDGKLITFGIAPDSPSTEYGYIKPKGKINYSTPTSVECFVEKPPKDIAEEYVKKGYLWNAGIFVWSVKTFRSEIKKYLPEVLQALSFMHTDEKKFIKCFSSLSPVSIDTGILEKSKNVEVIRVKFAWKDIGSWKSLYELLEKNEEGNVLNEHALIIDCENSLVYGNSRRATVAIGVCDIVVVDTEDAVLVVHKEETHKIKNAYAELKERNMAQYKEHKTVMRPWGSYTVLEEGVGYKVKKIVVNPHEKLSLQLHHRRSEHWVIIRGTATVTVGEDTRFYGAHQTVDVPVETKHRLENSTSEILEIIEVQSGSYLGEDDIVRFDDMYERNI</sequence>
<dbReference type="GO" id="GO:0005525">
    <property type="term" value="F:GTP binding"/>
    <property type="evidence" value="ECO:0007669"/>
    <property type="project" value="UniProtKB-KW"/>
</dbReference>
<keyword evidence="4 12" id="KW-0548">Nucleotidyltransferase</keyword>
<dbReference type="CDD" id="cd02213">
    <property type="entry name" value="cupin_PMI_typeII_C"/>
    <property type="match status" value="1"/>
</dbReference>
<dbReference type="SUPFAM" id="SSF53448">
    <property type="entry name" value="Nucleotide-diphospho-sugar transferases"/>
    <property type="match status" value="1"/>
</dbReference>
<evidence type="ECO:0000256" key="6">
    <source>
        <dbReference type="ARBA" id="ARBA00023134"/>
    </source>
</evidence>
<dbReference type="InterPro" id="IPR014710">
    <property type="entry name" value="RmlC-like_jellyroll"/>
</dbReference>
<dbReference type="PANTHER" id="PTHR46390">
    <property type="entry name" value="MANNOSE-1-PHOSPHATE GUANYLYLTRANSFERASE"/>
    <property type="match status" value="1"/>
</dbReference>
<organism evidence="12 13">
    <name type="scientific">Candidatus Nomurabacteria bacterium GW2011_GWC2_42_20</name>
    <dbReference type="NCBI Taxonomy" id="1618756"/>
    <lineage>
        <taxon>Bacteria</taxon>
        <taxon>Candidatus Nomuraibacteriota</taxon>
    </lineage>
</organism>
<feature type="domain" description="Mannose-6-phosphate isomerase type II C-terminal" evidence="10">
    <location>
        <begin position="354"/>
        <end position="466"/>
    </location>
</feature>
<dbReference type="Proteomes" id="UP000034704">
    <property type="component" value="Unassembled WGS sequence"/>
</dbReference>
<evidence type="ECO:0000313" key="13">
    <source>
        <dbReference type="Proteomes" id="UP000034704"/>
    </source>
</evidence>
<evidence type="ECO:0000259" key="10">
    <source>
        <dbReference type="Pfam" id="PF01050"/>
    </source>
</evidence>
<protein>
    <recommendedName>
        <fullName evidence="2">mannose-1-phosphate guanylyltransferase</fullName>
        <ecNumber evidence="2">2.7.7.13</ecNumber>
    </recommendedName>
</protein>
<comment type="caution">
    <text evidence="12">The sequence shown here is derived from an EMBL/GenBank/DDBJ whole genome shotgun (WGS) entry which is preliminary data.</text>
</comment>
<keyword evidence="6" id="KW-0342">GTP-binding</keyword>
<keyword evidence="3 12" id="KW-0808">Transferase</keyword>
<evidence type="ECO:0000256" key="3">
    <source>
        <dbReference type="ARBA" id="ARBA00022679"/>
    </source>
</evidence>
<evidence type="ECO:0000256" key="2">
    <source>
        <dbReference type="ARBA" id="ARBA00012387"/>
    </source>
</evidence>